<dbReference type="Gene3D" id="3.30.70.600">
    <property type="entry name" value="Ribosomal protein S10 domain"/>
    <property type="match status" value="1"/>
</dbReference>
<dbReference type="GO" id="GO:0006412">
    <property type="term" value="P:translation"/>
    <property type="evidence" value="ECO:0007669"/>
    <property type="project" value="InterPro"/>
</dbReference>
<keyword evidence="2" id="KW-1185">Reference proteome</keyword>
<organism evidence="1 2">
    <name type="scientific">Brassicogethes aeneus</name>
    <name type="common">Rape pollen beetle</name>
    <name type="synonym">Meligethes aeneus</name>
    <dbReference type="NCBI Taxonomy" id="1431903"/>
    <lineage>
        <taxon>Eukaryota</taxon>
        <taxon>Metazoa</taxon>
        <taxon>Ecdysozoa</taxon>
        <taxon>Arthropoda</taxon>
        <taxon>Hexapoda</taxon>
        <taxon>Insecta</taxon>
        <taxon>Pterygota</taxon>
        <taxon>Neoptera</taxon>
        <taxon>Endopterygota</taxon>
        <taxon>Coleoptera</taxon>
        <taxon>Polyphaga</taxon>
        <taxon>Cucujiformia</taxon>
        <taxon>Nitidulidae</taxon>
        <taxon>Meligethinae</taxon>
        <taxon>Brassicogethes</taxon>
    </lineage>
</organism>
<protein>
    <recommendedName>
        <fullName evidence="3">40S ribosomal protein S20</fullName>
    </recommendedName>
</protein>
<dbReference type="AlphaFoldDB" id="A0A9P0AYG4"/>
<dbReference type="SUPFAM" id="SSF54999">
    <property type="entry name" value="Ribosomal protein S10"/>
    <property type="match status" value="1"/>
</dbReference>
<dbReference type="GO" id="GO:0005840">
    <property type="term" value="C:ribosome"/>
    <property type="evidence" value="ECO:0007669"/>
    <property type="project" value="InterPro"/>
</dbReference>
<dbReference type="GO" id="GO:0003735">
    <property type="term" value="F:structural constituent of ribosome"/>
    <property type="evidence" value="ECO:0007669"/>
    <property type="project" value="InterPro"/>
</dbReference>
<evidence type="ECO:0000313" key="1">
    <source>
        <dbReference type="EMBL" id="CAH0550862.1"/>
    </source>
</evidence>
<proteinExistence type="predicted"/>
<gene>
    <name evidence="1" type="ORF">MELIAE_LOCUS3582</name>
</gene>
<dbReference type="OrthoDB" id="10248551at2759"/>
<name>A0A9P0AYG4_BRAAE</name>
<reference evidence="1" key="1">
    <citation type="submission" date="2021-12" db="EMBL/GenBank/DDBJ databases">
        <authorList>
            <person name="King R."/>
        </authorList>
    </citation>
    <scope>NUCLEOTIDE SEQUENCE</scope>
</reference>
<dbReference type="InterPro" id="IPR001848">
    <property type="entry name" value="Ribosomal_uS10"/>
</dbReference>
<dbReference type="PANTHER" id="PTHR11700">
    <property type="entry name" value="30S RIBOSOMAL PROTEIN S10 FAMILY MEMBER"/>
    <property type="match status" value="1"/>
</dbReference>
<evidence type="ECO:0008006" key="3">
    <source>
        <dbReference type="Google" id="ProtNLM"/>
    </source>
</evidence>
<dbReference type="InterPro" id="IPR036838">
    <property type="entry name" value="Ribosomal_uS10_dom_sf"/>
</dbReference>
<dbReference type="EMBL" id="OV121133">
    <property type="protein sequence ID" value="CAH0550862.1"/>
    <property type="molecule type" value="Genomic_DNA"/>
</dbReference>
<sequence length="86" mass="9694">MSTEKVANAEKPAQDSAPIHHIRITLTSRNVRSLEKVCSDLILEAKKQKLRAKGPVRKYVCQPKFYVSLPVRPLVERVPKLGTDSK</sequence>
<evidence type="ECO:0000313" key="2">
    <source>
        <dbReference type="Proteomes" id="UP001154078"/>
    </source>
</evidence>
<accession>A0A9P0AYG4</accession>
<dbReference type="Proteomes" id="UP001154078">
    <property type="component" value="Chromosome 2"/>
</dbReference>